<dbReference type="EMBL" id="NBSK02000003">
    <property type="protein sequence ID" value="KAJ0215125.1"/>
    <property type="molecule type" value="Genomic_DNA"/>
</dbReference>
<organism evidence="1 2">
    <name type="scientific">Lactuca sativa</name>
    <name type="common">Garden lettuce</name>
    <dbReference type="NCBI Taxonomy" id="4236"/>
    <lineage>
        <taxon>Eukaryota</taxon>
        <taxon>Viridiplantae</taxon>
        <taxon>Streptophyta</taxon>
        <taxon>Embryophyta</taxon>
        <taxon>Tracheophyta</taxon>
        <taxon>Spermatophyta</taxon>
        <taxon>Magnoliopsida</taxon>
        <taxon>eudicotyledons</taxon>
        <taxon>Gunneridae</taxon>
        <taxon>Pentapetalae</taxon>
        <taxon>asterids</taxon>
        <taxon>campanulids</taxon>
        <taxon>Asterales</taxon>
        <taxon>Asteraceae</taxon>
        <taxon>Cichorioideae</taxon>
        <taxon>Cichorieae</taxon>
        <taxon>Lactucinae</taxon>
        <taxon>Lactuca</taxon>
    </lineage>
</organism>
<comment type="caution">
    <text evidence="1">The sequence shown here is derived from an EMBL/GenBank/DDBJ whole genome shotgun (WGS) entry which is preliminary data.</text>
</comment>
<evidence type="ECO:0000313" key="1">
    <source>
        <dbReference type="EMBL" id="KAJ0215125.1"/>
    </source>
</evidence>
<dbReference type="Proteomes" id="UP000235145">
    <property type="component" value="Unassembled WGS sequence"/>
</dbReference>
<reference evidence="1 2" key="1">
    <citation type="journal article" date="2017" name="Nat. Commun.">
        <title>Genome assembly with in vitro proximity ligation data and whole-genome triplication in lettuce.</title>
        <authorList>
            <person name="Reyes-Chin-Wo S."/>
            <person name="Wang Z."/>
            <person name="Yang X."/>
            <person name="Kozik A."/>
            <person name="Arikit S."/>
            <person name="Song C."/>
            <person name="Xia L."/>
            <person name="Froenicke L."/>
            <person name="Lavelle D.O."/>
            <person name="Truco M.J."/>
            <person name="Xia R."/>
            <person name="Zhu S."/>
            <person name="Xu C."/>
            <person name="Xu H."/>
            <person name="Xu X."/>
            <person name="Cox K."/>
            <person name="Korf I."/>
            <person name="Meyers B.C."/>
            <person name="Michelmore R.W."/>
        </authorList>
    </citation>
    <scope>NUCLEOTIDE SEQUENCE [LARGE SCALE GENOMIC DNA]</scope>
    <source>
        <strain evidence="2">cv. Salinas</strain>
        <tissue evidence="1">Seedlings</tissue>
    </source>
</reference>
<dbReference type="AlphaFoldDB" id="A0A9R1XHT0"/>
<sequence>MALLSPPVYSWISVRGQGQGKKPMKLICKPSSIIGLVDREQTDEVIYEDLRQSRLMREKNAMLSLHHKLLKFEINSRSLARTKNLLHIFFKTKTTKQVLVYDNM</sequence>
<proteinExistence type="predicted"/>
<keyword evidence="2" id="KW-1185">Reference proteome</keyword>
<accession>A0A9R1XHT0</accession>
<protein>
    <submittedName>
        <fullName evidence="1">Uncharacterized protein</fullName>
    </submittedName>
</protein>
<name>A0A9R1XHT0_LACSA</name>
<gene>
    <name evidence="1" type="ORF">LSAT_V11C300139680</name>
</gene>
<evidence type="ECO:0000313" key="2">
    <source>
        <dbReference type="Proteomes" id="UP000235145"/>
    </source>
</evidence>